<keyword evidence="10" id="KW-1185">Reference proteome</keyword>
<keyword evidence="6" id="KW-0902">Two-component regulatory system</keyword>
<dbReference type="Gene3D" id="3.30.450.20">
    <property type="entry name" value="PAS domain"/>
    <property type="match status" value="2"/>
</dbReference>
<keyword evidence="3" id="KW-0597">Phosphoprotein</keyword>
<evidence type="ECO:0000313" key="10">
    <source>
        <dbReference type="Proteomes" id="UP000664293"/>
    </source>
</evidence>
<dbReference type="EC" id="2.7.13.3" evidence="2"/>
<sequence length="687" mass="75614">MALTANSDGNSVSNSDLSRTKAVRLNLATPGELDGLQPTQALTQVRYLHSLLLSANRGIWEWHPDSGTQRATGNLWLQLHRDPEAALSGVWSGDLALVHSDDRDGLLALRARLCQQGTFVDTTIRAYSRDGQPVWLRLWARAFTAPSGTRFFLGGCTDYSESLSSRSLSYFSGERFHYALDSVGDGLWEWDLRVDEVVLDDACWRMLGYPRGQSESDARAALARWKTHMVEDDYPDVKQAMEDNVREQLPLDIDFRLKHRERGVVWVRCRGNVQHSSAGQPIRVLGTLQDITARKKKQLKQEEELARLRQESQDRAELISSLSHELRTPLNAILGYSQMVEFDQSLNPDQRRRLAEIRKAGQHLLHLVGDVLDLARIDSNRLAPSIEPVQPAALVADCRQLLEPLAETRKVSLTFEPLGWEHAYVLADPIRFKQVVLNLVGNAIKYNCENGRVVITFSPQAEGWLRMSVLDTGSGIAASQQAHVFEPFNRLGAEQGKIEGTGVGLAIARQLTEAMGGRIGFDSEEGQGSVFWVEFMMNDAPCEVLQMAARPDFTSTLPACRVLYVTARSSWASRMKAVLAAAQQVELQVASDAMKAIFGARTGAADVIVVDGELPGISLQEFSAIVRGDKTIAGIPLMGVVDQCSDCLDVCVPASYDLQILAEGLRYCLSLNGQSGSAAATGPSSAQ</sequence>
<name>A0ABS3E679_9GAMM</name>
<gene>
    <name evidence="9" type="ORF">JF535_08075</name>
</gene>
<dbReference type="InterPro" id="IPR036890">
    <property type="entry name" value="HATPase_C_sf"/>
</dbReference>
<evidence type="ECO:0000259" key="8">
    <source>
        <dbReference type="PROSITE" id="PS50113"/>
    </source>
</evidence>
<keyword evidence="4" id="KW-0808">Transferase</keyword>
<dbReference type="InterPro" id="IPR000700">
    <property type="entry name" value="PAS-assoc_C"/>
</dbReference>
<dbReference type="InterPro" id="IPR003661">
    <property type="entry name" value="HisK_dim/P_dom"/>
</dbReference>
<dbReference type="CDD" id="cd16922">
    <property type="entry name" value="HATPase_EvgS-ArcB-TorS-like"/>
    <property type="match status" value="1"/>
</dbReference>
<dbReference type="InterPro" id="IPR036097">
    <property type="entry name" value="HisK_dim/P_sf"/>
</dbReference>
<dbReference type="InterPro" id="IPR035965">
    <property type="entry name" value="PAS-like_dom_sf"/>
</dbReference>
<dbReference type="InterPro" id="IPR004358">
    <property type="entry name" value="Sig_transdc_His_kin-like_C"/>
</dbReference>
<dbReference type="SUPFAM" id="SSF55874">
    <property type="entry name" value="ATPase domain of HSP90 chaperone/DNA topoisomerase II/histidine kinase"/>
    <property type="match status" value="1"/>
</dbReference>
<dbReference type="SUPFAM" id="SSF55785">
    <property type="entry name" value="PYP-like sensor domain (PAS domain)"/>
    <property type="match status" value="2"/>
</dbReference>
<dbReference type="InterPro" id="IPR003594">
    <property type="entry name" value="HATPase_dom"/>
</dbReference>
<dbReference type="Pfam" id="PF00512">
    <property type="entry name" value="HisKA"/>
    <property type="match status" value="1"/>
</dbReference>
<dbReference type="PANTHER" id="PTHR43711:SF1">
    <property type="entry name" value="HISTIDINE KINASE 1"/>
    <property type="match status" value="1"/>
</dbReference>
<dbReference type="Gene3D" id="3.30.565.10">
    <property type="entry name" value="Histidine kinase-like ATPase, C-terminal domain"/>
    <property type="match status" value="1"/>
</dbReference>
<dbReference type="InterPro" id="IPR005467">
    <property type="entry name" value="His_kinase_dom"/>
</dbReference>
<dbReference type="PRINTS" id="PR00344">
    <property type="entry name" value="BCTRLSENSOR"/>
</dbReference>
<dbReference type="InterPro" id="IPR050736">
    <property type="entry name" value="Sensor_HK_Regulatory"/>
</dbReference>
<keyword evidence="5" id="KW-0418">Kinase</keyword>
<evidence type="ECO:0000256" key="2">
    <source>
        <dbReference type="ARBA" id="ARBA00012438"/>
    </source>
</evidence>
<dbReference type="InterPro" id="IPR001610">
    <property type="entry name" value="PAC"/>
</dbReference>
<proteinExistence type="predicted"/>
<dbReference type="EMBL" id="JAEKJR010000002">
    <property type="protein sequence ID" value="MBN8430807.1"/>
    <property type="molecule type" value="Genomic_DNA"/>
</dbReference>
<dbReference type="Gene3D" id="1.10.287.130">
    <property type="match status" value="1"/>
</dbReference>
<dbReference type="PROSITE" id="PS50109">
    <property type="entry name" value="HIS_KIN"/>
    <property type="match status" value="1"/>
</dbReference>
<dbReference type="PROSITE" id="PS50113">
    <property type="entry name" value="PAC"/>
    <property type="match status" value="1"/>
</dbReference>
<dbReference type="InterPro" id="IPR013655">
    <property type="entry name" value="PAS_fold_3"/>
</dbReference>
<comment type="caution">
    <text evidence="9">The sequence shown here is derived from an EMBL/GenBank/DDBJ whole genome shotgun (WGS) entry which is preliminary data.</text>
</comment>
<reference evidence="9 10" key="1">
    <citation type="submission" date="2020-12" db="EMBL/GenBank/DDBJ databases">
        <title>Oil enriched cultivation method for isolating marine PHA-producing bacteria.</title>
        <authorList>
            <person name="Zheng W."/>
            <person name="Yu S."/>
            <person name="Huang Y."/>
        </authorList>
    </citation>
    <scope>NUCLEOTIDE SEQUENCE [LARGE SCALE GENOMIC DNA]</scope>
    <source>
        <strain evidence="9 10">SN0-2</strain>
    </source>
</reference>
<dbReference type="Pfam" id="PF08447">
    <property type="entry name" value="PAS_3"/>
    <property type="match status" value="1"/>
</dbReference>
<dbReference type="SMART" id="SM00388">
    <property type="entry name" value="HisKA"/>
    <property type="match status" value="1"/>
</dbReference>
<dbReference type="PANTHER" id="PTHR43711">
    <property type="entry name" value="TWO-COMPONENT HISTIDINE KINASE"/>
    <property type="match status" value="1"/>
</dbReference>
<organism evidence="9 10">
    <name type="scientific">Microbulbifer salipaludis</name>
    <dbReference type="NCBI Taxonomy" id="187980"/>
    <lineage>
        <taxon>Bacteria</taxon>
        <taxon>Pseudomonadati</taxon>
        <taxon>Pseudomonadota</taxon>
        <taxon>Gammaproteobacteria</taxon>
        <taxon>Cellvibrionales</taxon>
        <taxon>Microbulbiferaceae</taxon>
        <taxon>Microbulbifer</taxon>
    </lineage>
</organism>
<dbReference type="SMART" id="SM00086">
    <property type="entry name" value="PAC"/>
    <property type="match status" value="2"/>
</dbReference>
<dbReference type="CDD" id="cd00082">
    <property type="entry name" value="HisKA"/>
    <property type="match status" value="1"/>
</dbReference>
<feature type="domain" description="PAC" evidence="8">
    <location>
        <begin position="251"/>
        <end position="303"/>
    </location>
</feature>
<evidence type="ECO:0000256" key="6">
    <source>
        <dbReference type="ARBA" id="ARBA00023012"/>
    </source>
</evidence>
<feature type="domain" description="Histidine kinase" evidence="7">
    <location>
        <begin position="321"/>
        <end position="539"/>
    </location>
</feature>
<evidence type="ECO:0000256" key="1">
    <source>
        <dbReference type="ARBA" id="ARBA00000085"/>
    </source>
</evidence>
<dbReference type="CDD" id="cd00130">
    <property type="entry name" value="PAS"/>
    <property type="match status" value="1"/>
</dbReference>
<dbReference type="Pfam" id="PF02518">
    <property type="entry name" value="HATPase_c"/>
    <property type="match status" value="1"/>
</dbReference>
<comment type="catalytic activity">
    <reaction evidence="1">
        <text>ATP + protein L-histidine = ADP + protein N-phospho-L-histidine.</text>
        <dbReference type="EC" id="2.7.13.3"/>
    </reaction>
</comment>
<dbReference type="InterPro" id="IPR000014">
    <property type="entry name" value="PAS"/>
</dbReference>
<evidence type="ECO:0000313" key="9">
    <source>
        <dbReference type="EMBL" id="MBN8430807.1"/>
    </source>
</evidence>
<dbReference type="Proteomes" id="UP000664293">
    <property type="component" value="Unassembled WGS sequence"/>
</dbReference>
<accession>A0ABS3E679</accession>
<evidence type="ECO:0000256" key="3">
    <source>
        <dbReference type="ARBA" id="ARBA00022553"/>
    </source>
</evidence>
<dbReference type="SUPFAM" id="SSF47384">
    <property type="entry name" value="Homodimeric domain of signal transducing histidine kinase"/>
    <property type="match status" value="1"/>
</dbReference>
<evidence type="ECO:0000256" key="4">
    <source>
        <dbReference type="ARBA" id="ARBA00022679"/>
    </source>
</evidence>
<protein>
    <recommendedName>
        <fullName evidence="2">histidine kinase</fullName>
        <ecNumber evidence="2">2.7.13.3</ecNumber>
    </recommendedName>
</protein>
<dbReference type="SMART" id="SM00387">
    <property type="entry name" value="HATPase_c"/>
    <property type="match status" value="1"/>
</dbReference>
<evidence type="ECO:0000259" key="7">
    <source>
        <dbReference type="PROSITE" id="PS50109"/>
    </source>
</evidence>
<evidence type="ECO:0000256" key="5">
    <source>
        <dbReference type="ARBA" id="ARBA00022777"/>
    </source>
</evidence>